<dbReference type="InterPro" id="IPR001568">
    <property type="entry name" value="RNase_T2-like"/>
</dbReference>
<dbReference type="Gene3D" id="3.40.50.410">
    <property type="entry name" value="von Willebrand factor, type A domain"/>
    <property type="match status" value="1"/>
</dbReference>
<dbReference type="SUPFAM" id="SSF55895">
    <property type="entry name" value="Ribonuclease Rh-like"/>
    <property type="match status" value="1"/>
</dbReference>
<dbReference type="InterPro" id="IPR050162">
    <property type="entry name" value="MsrA_MetSO_reductase"/>
</dbReference>
<evidence type="ECO:0000256" key="3">
    <source>
        <dbReference type="ARBA" id="ARBA00012502"/>
    </source>
</evidence>
<evidence type="ECO:0000256" key="9">
    <source>
        <dbReference type="SAM" id="Phobius"/>
    </source>
</evidence>
<feature type="compositionally biased region" description="Polar residues" evidence="8">
    <location>
        <begin position="1047"/>
        <end position="1063"/>
    </location>
</feature>
<dbReference type="HAMAP" id="MF_01401">
    <property type="entry name" value="MsrA"/>
    <property type="match status" value="1"/>
</dbReference>
<protein>
    <recommendedName>
        <fullName evidence="3">peptide-methionine (S)-S-oxide reductase</fullName>
        <ecNumber evidence="3">1.8.4.11</ecNumber>
    </recommendedName>
    <alternativeName>
        <fullName evidence="6">Peptide-methionine (S)-S-oxide reductase</fullName>
    </alternativeName>
    <alternativeName>
        <fullName evidence="5">Protein-methionine-S-oxide reductase</fullName>
    </alternativeName>
</protein>
<dbReference type="PANTHER" id="PTHR42799">
    <property type="entry name" value="MITOCHONDRIAL PEPTIDE METHIONINE SULFOXIDE REDUCTASE"/>
    <property type="match status" value="1"/>
</dbReference>
<dbReference type="Pfam" id="PF01625">
    <property type="entry name" value="PMSR"/>
    <property type="match status" value="1"/>
</dbReference>
<feature type="domain" description="Peptide methionine sulphoxide reductase MsrA" evidence="10">
    <location>
        <begin position="1145"/>
        <end position="1282"/>
    </location>
</feature>
<dbReference type="InterPro" id="IPR002569">
    <property type="entry name" value="Met_Sox_Rdtase_MsrA_dom"/>
</dbReference>
<evidence type="ECO:0000256" key="6">
    <source>
        <dbReference type="ARBA" id="ARBA00030643"/>
    </source>
</evidence>
<dbReference type="SUPFAM" id="SSF53300">
    <property type="entry name" value="vWA-like"/>
    <property type="match status" value="1"/>
</dbReference>
<name>A0A2P6TU18_CHLSO</name>
<keyword evidence="4" id="KW-0560">Oxidoreductase</keyword>
<organism evidence="11 12">
    <name type="scientific">Chlorella sorokiniana</name>
    <name type="common">Freshwater green alga</name>
    <dbReference type="NCBI Taxonomy" id="3076"/>
    <lineage>
        <taxon>Eukaryota</taxon>
        <taxon>Viridiplantae</taxon>
        <taxon>Chlorophyta</taxon>
        <taxon>core chlorophytes</taxon>
        <taxon>Trebouxiophyceae</taxon>
        <taxon>Chlorellales</taxon>
        <taxon>Chlorellaceae</taxon>
        <taxon>Chlorella clade</taxon>
        <taxon>Chlorella</taxon>
    </lineage>
</organism>
<dbReference type="STRING" id="3076.A0A2P6TU18"/>
<gene>
    <name evidence="11" type="ORF">C2E21_3758</name>
</gene>
<dbReference type="GO" id="GO:0034599">
    <property type="term" value="P:cellular response to oxidative stress"/>
    <property type="evidence" value="ECO:0007669"/>
    <property type="project" value="TreeGrafter"/>
</dbReference>
<evidence type="ECO:0000256" key="4">
    <source>
        <dbReference type="ARBA" id="ARBA00023002"/>
    </source>
</evidence>
<accession>A0A2P6TU18</accession>
<keyword evidence="12" id="KW-1185">Reference proteome</keyword>
<feature type="region of interest" description="Disordered" evidence="8">
    <location>
        <begin position="1029"/>
        <end position="1139"/>
    </location>
</feature>
<evidence type="ECO:0000256" key="5">
    <source>
        <dbReference type="ARBA" id="ARBA00030273"/>
    </source>
</evidence>
<dbReference type="GO" id="GO:0003723">
    <property type="term" value="F:RNA binding"/>
    <property type="evidence" value="ECO:0007669"/>
    <property type="project" value="InterPro"/>
</dbReference>
<dbReference type="GO" id="GO:0008113">
    <property type="term" value="F:peptide-methionine (S)-S-oxide reductase activity"/>
    <property type="evidence" value="ECO:0007669"/>
    <property type="project" value="UniProtKB-EC"/>
</dbReference>
<evidence type="ECO:0000313" key="12">
    <source>
        <dbReference type="Proteomes" id="UP000239899"/>
    </source>
</evidence>
<dbReference type="OrthoDB" id="514711at2759"/>
<feature type="compositionally biased region" description="Low complexity" evidence="8">
    <location>
        <begin position="1102"/>
        <end position="1114"/>
    </location>
</feature>
<evidence type="ECO:0000256" key="7">
    <source>
        <dbReference type="RuleBase" id="RU004328"/>
    </source>
</evidence>
<dbReference type="InterPro" id="IPR036430">
    <property type="entry name" value="RNase_T2-like_sf"/>
</dbReference>
<sequence>MQACSGYYSHAASFGSPPTEVRLESGHRGVVALAAGLTSGTLQLGPGNVADVLQAASYLQVAAVLGACSAWLLEHALNAHPGLTLRVALDLGLASLAGQIEREFLREYFMHCGERAAALLREWPPAKRRELLSSPELNASTECCLIETLCHLAKLASSAEAVALLDCVQWQLLRASEAAAITLYLQHNAKWVDRRLSTAAAWRLLNARTAADVKAIAAHGSAAGRRLIVPVANGTNGMPLPLSGLRGEHGARAVRQRTVMWGLSTGTLASWHGTVMPCSTATIECACIPRTPDGRVQPMVLQLEREDPRHAAAEAVSGVTGGGGAASAGGSGWDLQLSMDPHQFPAGFQATCWAFGSEGLFWCKLGPLVKPGPTWWKVGFLASQLPRALPTRLLLSGGPSSGGGGGDAACDIGHSLDDDGLLLVGCASASPATDIPADARDELLEVISAQLDAAGSATAVLPAAAGPGTWCFSIDVSSSMGSSHSWQPGAVSRLCFALASLACVVDAKVAPGDWVTVQAFDAEQATLKPWFRKPALFDRAAFLAEVTGEVRACGLSRYGTATCTAVEEAVLTLAEKVDSLAEPQRSASSGSGAGELGAAHSLVLLTDGMAADEGYAFHWAADLLRDPPFEDGGFKALLLHIADNGRSSRCLANLAADTSGAPLEYVQVLRLQMGASLNLTPLPATVPSHRQDAAADSRRERDWRSAVLHNMLLPLLPPLPLPLPAARLRPCSAGRSGGTKALPDRMLAHSHVDLAVMPNCRALCLVFACALLGVVAAADVLVLERRWQPTACSEGGSCTPNYKDAFVVQRIYQASDANAAPQTGCTGGGGLKRDDLDASDLDEAELECAYYNATAGLKSQLNGWRDVWNDFGRCTAAGDALTYLALGLDLDLAYPLPLDLPAQVDGTALAAAIKKAFGAAPKLTCQGGKLAAVSLCFPADAFTAEGTAKPVDCPWPAAAECSAGLQVPRGRQGVGADCEATTEGDSGTSTGAMVGALAGGIVAGVVAGLAAFGGGYYWWTRRRTAPSAAAAAKPGGDDVEKGLASASKGQRGSSTQSSDSWSEAGSGGGAKRADSRSSRATDNLLSADGSEEGGSSSGRGPLGRSVSNTSSGSSWRLARAEAMSHGDKKPAAWPPANRQPDEQLATFAGGCFWSVELAFQRVPGVVATCSGYAQGHADQPTYEQVCSGRTGHTEAVQLTYKPAEVSFDQLCDAFLAKIDPKQKNGQGGDIGTQYRTGIYWHTDEQEEVAQRRLAAIPGCAVEAEPFRVFWPAEEYHQRYLEKGGRFGRGQCAAKGCNDPIRCYG</sequence>
<dbReference type="Proteomes" id="UP000239899">
    <property type="component" value="Unassembled WGS sequence"/>
</dbReference>
<proteinExistence type="inferred from homology"/>
<keyword evidence="9" id="KW-0472">Membrane</keyword>
<evidence type="ECO:0000256" key="8">
    <source>
        <dbReference type="SAM" id="MobiDB-lite"/>
    </source>
</evidence>
<feature type="compositionally biased region" description="Basic and acidic residues" evidence="8">
    <location>
        <begin position="1118"/>
        <end position="1130"/>
    </location>
</feature>
<feature type="transmembrane region" description="Helical" evidence="9">
    <location>
        <begin position="996"/>
        <end position="1019"/>
    </location>
</feature>
<evidence type="ECO:0000259" key="10">
    <source>
        <dbReference type="Pfam" id="PF01625"/>
    </source>
</evidence>
<dbReference type="GO" id="GO:0005737">
    <property type="term" value="C:cytoplasm"/>
    <property type="evidence" value="ECO:0007669"/>
    <property type="project" value="TreeGrafter"/>
</dbReference>
<dbReference type="Gene3D" id="3.30.1060.10">
    <property type="entry name" value="Peptide methionine sulphoxide reductase MsrA"/>
    <property type="match status" value="1"/>
</dbReference>
<comment type="similarity">
    <text evidence="1">Belongs to the MsrA Met sulfoxide reductase family.</text>
</comment>
<dbReference type="NCBIfam" id="TIGR00401">
    <property type="entry name" value="msrA"/>
    <property type="match status" value="1"/>
</dbReference>
<reference evidence="11 12" key="1">
    <citation type="journal article" date="2018" name="Plant J.">
        <title>Genome sequences of Chlorella sorokiniana UTEX 1602 and Micractinium conductrix SAG 241.80: implications to maltose excretion by a green alga.</title>
        <authorList>
            <person name="Arriola M.B."/>
            <person name="Velmurugan N."/>
            <person name="Zhang Y."/>
            <person name="Plunkett M.H."/>
            <person name="Hondzo H."/>
            <person name="Barney B.M."/>
        </authorList>
    </citation>
    <scope>NUCLEOTIDE SEQUENCE [LARGE SCALE GENOMIC DNA]</scope>
    <source>
        <strain evidence="12">UTEX 1602</strain>
    </source>
</reference>
<keyword evidence="9" id="KW-1133">Transmembrane helix</keyword>
<evidence type="ECO:0000256" key="2">
    <source>
        <dbReference type="ARBA" id="ARBA00007469"/>
    </source>
</evidence>
<dbReference type="InterPro" id="IPR036465">
    <property type="entry name" value="vWFA_dom_sf"/>
</dbReference>
<dbReference type="GO" id="GO:0033897">
    <property type="term" value="F:ribonuclease T2 activity"/>
    <property type="evidence" value="ECO:0007669"/>
    <property type="project" value="InterPro"/>
</dbReference>
<dbReference type="EC" id="1.8.4.11" evidence="3"/>
<comment type="similarity">
    <text evidence="2 7">Belongs to the RNase T2 family.</text>
</comment>
<dbReference type="Gene3D" id="3.90.730.10">
    <property type="entry name" value="Ribonuclease T2-like"/>
    <property type="match status" value="1"/>
</dbReference>
<keyword evidence="9" id="KW-0812">Transmembrane</keyword>
<dbReference type="Pfam" id="PF00445">
    <property type="entry name" value="Ribonuclease_T2"/>
    <property type="match status" value="1"/>
</dbReference>
<comment type="caution">
    <text evidence="11">The sequence shown here is derived from an EMBL/GenBank/DDBJ whole genome shotgun (WGS) entry which is preliminary data.</text>
</comment>
<dbReference type="PANTHER" id="PTHR42799:SF26">
    <property type="entry name" value="PEPTIDE-METHIONINE (S)-S-OXIDE REDUCTASE"/>
    <property type="match status" value="1"/>
</dbReference>
<dbReference type="InterPro" id="IPR036509">
    <property type="entry name" value="Met_Sox_Rdtase_MsrA_sf"/>
</dbReference>
<evidence type="ECO:0000256" key="1">
    <source>
        <dbReference type="ARBA" id="ARBA00005591"/>
    </source>
</evidence>
<dbReference type="SUPFAM" id="SSF55068">
    <property type="entry name" value="Peptide methionine sulfoxide reductase"/>
    <property type="match status" value="1"/>
</dbReference>
<evidence type="ECO:0000313" key="11">
    <source>
        <dbReference type="EMBL" id="PRW57568.1"/>
    </source>
</evidence>
<dbReference type="EMBL" id="LHPG02000006">
    <property type="protein sequence ID" value="PRW57568.1"/>
    <property type="molecule type" value="Genomic_DNA"/>
</dbReference>